<evidence type="ECO:0000313" key="4">
    <source>
        <dbReference type="Proteomes" id="UP000193200"/>
    </source>
</evidence>
<dbReference type="Pfam" id="PF01266">
    <property type="entry name" value="DAO"/>
    <property type="match status" value="1"/>
</dbReference>
<reference evidence="3 4" key="1">
    <citation type="submission" date="2017-03" db="EMBL/GenBank/DDBJ databases">
        <authorList>
            <person name="Afonso C.L."/>
            <person name="Miller P.J."/>
            <person name="Scott M.A."/>
            <person name="Spackman E."/>
            <person name="Goraichik I."/>
            <person name="Dimitrov K.M."/>
            <person name="Suarez D.L."/>
            <person name="Swayne D.E."/>
        </authorList>
    </citation>
    <scope>NUCLEOTIDE SEQUENCE [LARGE SCALE GENOMIC DNA]</scope>
    <source>
        <strain evidence="3 4">CECT 7691</strain>
    </source>
</reference>
<dbReference type="RefSeq" id="WP_085884883.1">
    <property type="nucleotide sequence ID" value="NZ_FWFR01000003.1"/>
</dbReference>
<dbReference type="GO" id="GO:0016491">
    <property type="term" value="F:oxidoreductase activity"/>
    <property type="evidence" value="ECO:0007669"/>
    <property type="project" value="UniProtKB-KW"/>
</dbReference>
<dbReference type="FunCoup" id="A0A1Y5U029">
    <property type="interactions" value="304"/>
</dbReference>
<dbReference type="AlphaFoldDB" id="A0A1Y5U029"/>
<dbReference type="Gene3D" id="3.30.9.10">
    <property type="entry name" value="D-Amino Acid Oxidase, subunit A, domain 2"/>
    <property type="match status" value="1"/>
</dbReference>
<evidence type="ECO:0000259" key="2">
    <source>
        <dbReference type="Pfam" id="PF01266"/>
    </source>
</evidence>
<feature type="domain" description="FAD dependent oxidoreductase" evidence="2">
    <location>
        <begin position="30"/>
        <end position="381"/>
    </location>
</feature>
<evidence type="ECO:0000313" key="3">
    <source>
        <dbReference type="EMBL" id="SLN73039.1"/>
    </source>
</evidence>
<keyword evidence="1 3" id="KW-0560">Oxidoreductase</keyword>
<organism evidence="3 4">
    <name type="scientific">Oceanibacterium hippocampi</name>
    <dbReference type="NCBI Taxonomy" id="745714"/>
    <lineage>
        <taxon>Bacteria</taxon>
        <taxon>Pseudomonadati</taxon>
        <taxon>Pseudomonadota</taxon>
        <taxon>Alphaproteobacteria</taxon>
        <taxon>Sneathiellales</taxon>
        <taxon>Sneathiellaceae</taxon>
        <taxon>Oceanibacterium</taxon>
    </lineage>
</organism>
<proteinExistence type="predicted"/>
<dbReference type="EMBL" id="FWFR01000003">
    <property type="protein sequence ID" value="SLN73039.1"/>
    <property type="molecule type" value="Genomic_DNA"/>
</dbReference>
<dbReference type="PANTHER" id="PTHR13847">
    <property type="entry name" value="SARCOSINE DEHYDROGENASE-RELATED"/>
    <property type="match status" value="1"/>
</dbReference>
<gene>
    <name evidence="3" type="primary">puuB_3</name>
    <name evidence="3" type="ORF">OCH7691_03549</name>
</gene>
<dbReference type="OrthoDB" id="9806601at2"/>
<protein>
    <submittedName>
        <fullName evidence="3">Gamma-glutamylputrescine oxidoreductase</fullName>
        <ecNumber evidence="3">1.4.3.-</ecNumber>
    </submittedName>
</protein>
<dbReference type="EC" id="1.4.3.-" evidence="3"/>
<accession>A0A1Y5U029</accession>
<dbReference type="Proteomes" id="UP000193200">
    <property type="component" value="Unassembled WGS sequence"/>
</dbReference>
<sequence>MIAEHPPSYYAATANRTTRHASLDGTAEADVCIVGGGYTGLSAALHLAERGYDVVLLEAERIGWGASGRNGGQVGSGQRKEQDALEKMVGRDDARRLWQLAEDAKALVKDLIRRHDIACDLKPGVIHAAHNARLAEELKHYAEFLQRHYDYPHVRALDRREVAEAVGSDVYFGGSVDLDAAHLHPLNYALGLADAASAAGARLHEGSRVIRRTADGPIRVETATGSVAARHLILACNGYLGNLEPGLAGHIMPINNFIIATEPLAEAKGGRILGADMAVADTKFVIDYFRLSADKRLLFGGGETYTSRFPDDIAGFVRKYMLRVFPGLSGAAIDYAWGGTLAVTMERMPHFTRLAHDVYSAQGFSGHGVAMATLAGKVIADAVAGTAESFDVFARVPLSRFPGGRLLRQPLLILGMLYYSLRDRL</sequence>
<dbReference type="PANTHER" id="PTHR13847:SF281">
    <property type="entry name" value="FAD DEPENDENT OXIDOREDUCTASE DOMAIN-CONTAINING PROTEIN"/>
    <property type="match status" value="1"/>
</dbReference>
<evidence type="ECO:0000256" key="1">
    <source>
        <dbReference type="ARBA" id="ARBA00023002"/>
    </source>
</evidence>
<dbReference type="SUPFAM" id="SSF51905">
    <property type="entry name" value="FAD/NAD(P)-binding domain"/>
    <property type="match status" value="1"/>
</dbReference>
<dbReference type="GO" id="GO:0005737">
    <property type="term" value="C:cytoplasm"/>
    <property type="evidence" value="ECO:0007669"/>
    <property type="project" value="TreeGrafter"/>
</dbReference>
<dbReference type="Gene3D" id="3.50.50.60">
    <property type="entry name" value="FAD/NAD(P)-binding domain"/>
    <property type="match status" value="1"/>
</dbReference>
<dbReference type="InParanoid" id="A0A1Y5U029"/>
<dbReference type="InterPro" id="IPR006076">
    <property type="entry name" value="FAD-dep_OxRdtase"/>
</dbReference>
<dbReference type="InterPro" id="IPR036188">
    <property type="entry name" value="FAD/NAD-bd_sf"/>
</dbReference>
<name>A0A1Y5U029_9PROT</name>
<keyword evidence="4" id="KW-1185">Reference proteome</keyword>